<sequence length="356" mass="37235">MSDGPVVVGLVADPDLPGELAKDLAGTLPAALARADGARDWRASAHVVALVAGHVGDEEPLLQAVCERKVAEGWDVAIGLTDLPRRAGTRAVVADLDPERGVALTSVPALGVLRLPHRAEDVVVRLVLDLLGTSAASPVATAGLAVLGDEESSSRRLVLPALLGRWRLFGGMVRANRPWRLVGALSGALLAAFAASVFGVFTVTLWVLADRLGVARLSVITGLSVAAMVVYLIVQHGLWERPEDARQRRLARLYNVTTAATLVLGVLVFYAALVAVMTVTVAFLVDGAVLGRNLGHSPSWGDYLDISWFIASLATVGGALGSGAEDGDTVRRAAYGARQRARSEQSCPDGGPDDRG</sequence>
<feature type="transmembrane region" description="Helical" evidence="5">
    <location>
        <begin position="305"/>
        <end position="324"/>
    </location>
</feature>
<evidence type="ECO:0000313" key="7">
    <source>
        <dbReference type="Proteomes" id="UP000541969"/>
    </source>
</evidence>
<evidence type="ECO:0000256" key="5">
    <source>
        <dbReference type="SAM" id="Phobius"/>
    </source>
</evidence>
<proteinExistence type="predicted"/>
<keyword evidence="7" id="KW-1185">Reference proteome</keyword>
<keyword evidence="3" id="KW-0720">Serine protease</keyword>
<keyword evidence="2" id="KW-0378">Hydrolase</keyword>
<keyword evidence="5" id="KW-1133">Transmembrane helix</keyword>
<evidence type="ECO:0000256" key="4">
    <source>
        <dbReference type="SAM" id="MobiDB-lite"/>
    </source>
</evidence>
<protein>
    <submittedName>
        <fullName evidence="6">Uncharacterized protein</fullName>
    </submittedName>
</protein>
<name>A0A853CFM3_9ACTN</name>
<dbReference type="EMBL" id="JACBZT010000001">
    <property type="protein sequence ID" value="NYJ06704.1"/>
    <property type="molecule type" value="Genomic_DNA"/>
</dbReference>
<dbReference type="Proteomes" id="UP000541969">
    <property type="component" value="Unassembled WGS sequence"/>
</dbReference>
<dbReference type="GO" id="GO:0008236">
    <property type="term" value="F:serine-type peptidase activity"/>
    <property type="evidence" value="ECO:0007669"/>
    <property type="project" value="UniProtKB-KW"/>
</dbReference>
<gene>
    <name evidence="6" type="ORF">GGQ55_002982</name>
</gene>
<reference evidence="6 7" key="1">
    <citation type="submission" date="2020-07" db="EMBL/GenBank/DDBJ databases">
        <title>Sequencing the genomes of 1000 actinobacteria strains.</title>
        <authorList>
            <person name="Klenk H.-P."/>
        </authorList>
    </citation>
    <scope>NUCLEOTIDE SEQUENCE [LARGE SCALE GENOMIC DNA]</scope>
    <source>
        <strain evidence="6 7">DSM 104001</strain>
    </source>
</reference>
<evidence type="ECO:0000313" key="6">
    <source>
        <dbReference type="EMBL" id="NYJ06704.1"/>
    </source>
</evidence>
<evidence type="ECO:0000256" key="1">
    <source>
        <dbReference type="ARBA" id="ARBA00022670"/>
    </source>
</evidence>
<feature type="region of interest" description="Disordered" evidence="4">
    <location>
        <begin position="335"/>
        <end position="356"/>
    </location>
</feature>
<dbReference type="RefSeq" id="WP_179718016.1">
    <property type="nucleotide sequence ID" value="NZ_JACBZT010000001.1"/>
</dbReference>
<evidence type="ECO:0000256" key="3">
    <source>
        <dbReference type="ARBA" id="ARBA00022825"/>
    </source>
</evidence>
<keyword evidence="1" id="KW-0645">Protease</keyword>
<dbReference type="GO" id="GO:0006508">
    <property type="term" value="P:proteolysis"/>
    <property type="evidence" value="ECO:0007669"/>
    <property type="project" value="UniProtKB-KW"/>
</dbReference>
<organism evidence="6 7">
    <name type="scientific">Petropleomorpha daqingensis</name>
    <dbReference type="NCBI Taxonomy" id="2026353"/>
    <lineage>
        <taxon>Bacteria</taxon>
        <taxon>Bacillati</taxon>
        <taxon>Actinomycetota</taxon>
        <taxon>Actinomycetes</taxon>
        <taxon>Geodermatophilales</taxon>
        <taxon>Geodermatophilaceae</taxon>
        <taxon>Petropleomorpha</taxon>
    </lineage>
</organism>
<keyword evidence="5" id="KW-0472">Membrane</keyword>
<dbReference type="AlphaFoldDB" id="A0A853CFM3"/>
<feature type="transmembrane region" description="Helical" evidence="5">
    <location>
        <begin position="254"/>
        <end position="285"/>
    </location>
</feature>
<evidence type="ECO:0000256" key="2">
    <source>
        <dbReference type="ARBA" id="ARBA00022801"/>
    </source>
</evidence>
<feature type="transmembrane region" description="Helical" evidence="5">
    <location>
        <begin position="214"/>
        <end position="234"/>
    </location>
</feature>
<dbReference type="InterPro" id="IPR023828">
    <property type="entry name" value="Peptidase_S8_Ser-AS"/>
</dbReference>
<accession>A0A853CFM3</accession>
<keyword evidence="5" id="KW-0812">Transmembrane</keyword>
<feature type="transmembrane region" description="Helical" evidence="5">
    <location>
        <begin position="181"/>
        <end position="208"/>
    </location>
</feature>
<dbReference type="PROSITE" id="PS00138">
    <property type="entry name" value="SUBTILASE_SER"/>
    <property type="match status" value="1"/>
</dbReference>
<comment type="caution">
    <text evidence="6">The sequence shown here is derived from an EMBL/GenBank/DDBJ whole genome shotgun (WGS) entry which is preliminary data.</text>
</comment>